<evidence type="ECO:0000256" key="1">
    <source>
        <dbReference type="SAM" id="MobiDB-lite"/>
    </source>
</evidence>
<name>A0A9N9G6W7_FUNMO</name>
<organism evidence="2 3">
    <name type="scientific">Funneliformis mosseae</name>
    <name type="common">Endomycorrhizal fungus</name>
    <name type="synonym">Glomus mosseae</name>
    <dbReference type="NCBI Taxonomy" id="27381"/>
    <lineage>
        <taxon>Eukaryota</taxon>
        <taxon>Fungi</taxon>
        <taxon>Fungi incertae sedis</taxon>
        <taxon>Mucoromycota</taxon>
        <taxon>Glomeromycotina</taxon>
        <taxon>Glomeromycetes</taxon>
        <taxon>Glomerales</taxon>
        <taxon>Glomeraceae</taxon>
        <taxon>Funneliformis</taxon>
    </lineage>
</organism>
<proteinExistence type="predicted"/>
<sequence>DYTNNMLYNHEREATPSFDDQGKSLQNIDTILDNFKNEILQEVRQEVTQTLRKDASQNGK</sequence>
<comment type="caution">
    <text evidence="2">The sequence shown here is derived from an EMBL/GenBank/DDBJ whole genome shotgun (WGS) entry which is preliminary data.</text>
</comment>
<dbReference type="AlphaFoldDB" id="A0A9N9G6W7"/>
<gene>
    <name evidence="2" type="ORF">FMOSSE_LOCUS8142</name>
</gene>
<evidence type="ECO:0000313" key="3">
    <source>
        <dbReference type="Proteomes" id="UP000789375"/>
    </source>
</evidence>
<protein>
    <submittedName>
        <fullName evidence="2">2289_t:CDS:1</fullName>
    </submittedName>
</protein>
<dbReference type="EMBL" id="CAJVPP010002047">
    <property type="protein sequence ID" value="CAG8584957.1"/>
    <property type="molecule type" value="Genomic_DNA"/>
</dbReference>
<accession>A0A9N9G6W7</accession>
<keyword evidence="3" id="KW-1185">Reference proteome</keyword>
<feature type="non-terminal residue" evidence="2">
    <location>
        <position position="1"/>
    </location>
</feature>
<evidence type="ECO:0000313" key="2">
    <source>
        <dbReference type="EMBL" id="CAG8584957.1"/>
    </source>
</evidence>
<dbReference type="Proteomes" id="UP000789375">
    <property type="component" value="Unassembled WGS sequence"/>
</dbReference>
<feature type="region of interest" description="Disordered" evidence="1">
    <location>
        <begin position="1"/>
        <end position="22"/>
    </location>
</feature>
<reference evidence="2" key="1">
    <citation type="submission" date="2021-06" db="EMBL/GenBank/DDBJ databases">
        <authorList>
            <person name="Kallberg Y."/>
            <person name="Tangrot J."/>
            <person name="Rosling A."/>
        </authorList>
    </citation>
    <scope>NUCLEOTIDE SEQUENCE</scope>
    <source>
        <strain evidence="2">87-6 pot B 2015</strain>
    </source>
</reference>